<evidence type="ECO:0000313" key="2">
    <source>
        <dbReference type="EnsemblPlants" id="TuG1812G0300001524.01.T01.cds262281"/>
    </source>
</evidence>
<dbReference type="Gramene" id="TuG1812G0300001524.01.T01">
    <property type="protein sequence ID" value="TuG1812G0300001524.01.T01.cds262281"/>
    <property type="gene ID" value="TuG1812G0300001524.01"/>
</dbReference>
<name>A0A8R7PQM5_TRIUA</name>
<accession>A0A8R7PQM5</accession>
<feature type="compositionally biased region" description="Acidic residues" evidence="1">
    <location>
        <begin position="1"/>
        <end position="17"/>
    </location>
</feature>
<evidence type="ECO:0000256" key="1">
    <source>
        <dbReference type="SAM" id="MobiDB-lite"/>
    </source>
</evidence>
<reference evidence="3" key="1">
    <citation type="journal article" date="2013" name="Nature">
        <title>Draft genome of the wheat A-genome progenitor Triticum urartu.</title>
        <authorList>
            <person name="Ling H.Q."/>
            <person name="Zhao S."/>
            <person name="Liu D."/>
            <person name="Wang J."/>
            <person name="Sun H."/>
            <person name="Zhang C."/>
            <person name="Fan H."/>
            <person name="Li D."/>
            <person name="Dong L."/>
            <person name="Tao Y."/>
            <person name="Gao C."/>
            <person name="Wu H."/>
            <person name="Li Y."/>
            <person name="Cui Y."/>
            <person name="Guo X."/>
            <person name="Zheng S."/>
            <person name="Wang B."/>
            <person name="Yu K."/>
            <person name="Liang Q."/>
            <person name="Yang W."/>
            <person name="Lou X."/>
            <person name="Chen J."/>
            <person name="Feng M."/>
            <person name="Jian J."/>
            <person name="Zhang X."/>
            <person name="Luo G."/>
            <person name="Jiang Y."/>
            <person name="Liu J."/>
            <person name="Wang Z."/>
            <person name="Sha Y."/>
            <person name="Zhang B."/>
            <person name="Wu H."/>
            <person name="Tang D."/>
            <person name="Shen Q."/>
            <person name="Xue P."/>
            <person name="Zou S."/>
            <person name="Wang X."/>
            <person name="Liu X."/>
            <person name="Wang F."/>
            <person name="Yang Y."/>
            <person name="An X."/>
            <person name="Dong Z."/>
            <person name="Zhang K."/>
            <person name="Zhang X."/>
            <person name="Luo M.C."/>
            <person name="Dvorak J."/>
            <person name="Tong Y."/>
            <person name="Wang J."/>
            <person name="Yang H."/>
            <person name="Li Z."/>
            <person name="Wang D."/>
            <person name="Zhang A."/>
            <person name="Wang J."/>
        </authorList>
    </citation>
    <scope>NUCLEOTIDE SEQUENCE</scope>
    <source>
        <strain evidence="3">cv. G1812</strain>
    </source>
</reference>
<sequence length="110" mass="11790">VSEPEEEASDETADCADDTSQYTSYPATTLDAAIVLKLDADDGKSVESFVARPQEIPVPPVIQDLNVELPLRRHLVSNTQGGVVGYCQSRRITCVDRLRAGGGVKACVDV</sequence>
<dbReference type="EnsemblPlants" id="TuG1812G0300001524.01.T01">
    <property type="protein sequence ID" value="TuG1812G0300001524.01.T01.cds262281"/>
    <property type="gene ID" value="TuG1812G0300001524.01"/>
</dbReference>
<dbReference type="Proteomes" id="UP000015106">
    <property type="component" value="Chromosome 3"/>
</dbReference>
<keyword evidence="3" id="KW-1185">Reference proteome</keyword>
<organism evidence="2 3">
    <name type="scientific">Triticum urartu</name>
    <name type="common">Red wild einkorn</name>
    <name type="synonym">Crithodium urartu</name>
    <dbReference type="NCBI Taxonomy" id="4572"/>
    <lineage>
        <taxon>Eukaryota</taxon>
        <taxon>Viridiplantae</taxon>
        <taxon>Streptophyta</taxon>
        <taxon>Embryophyta</taxon>
        <taxon>Tracheophyta</taxon>
        <taxon>Spermatophyta</taxon>
        <taxon>Magnoliopsida</taxon>
        <taxon>Liliopsida</taxon>
        <taxon>Poales</taxon>
        <taxon>Poaceae</taxon>
        <taxon>BOP clade</taxon>
        <taxon>Pooideae</taxon>
        <taxon>Triticodae</taxon>
        <taxon>Triticeae</taxon>
        <taxon>Triticinae</taxon>
        <taxon>Triticum</taxon>
    </lineage>
</organism>
<reference evidence="2" key="3">
    <citation type="submission" date="2022-06" db="UniProtKB">
        <authorList>
            <consortium name="EnsemblPlants"/>
        </authorList>
    </citation>
    <scope>IDENTIFICATION</scope>
</reference>
<dbReference type="AlphaFoldDB" id="A0A8R7PQM5"/>
<evidence type="ECO:0000313" key="3">
    <source>
        <dbReference type="Proteomes" id="UP000015106"/>
    </source>
</evidence>
<proteinExistence type="predicted"/>
<dbReference type="Gramene" id="TuG1812S0002896800.01.T01">
    <property type="protein sequence ID" value="TuG1812S0002896800.01.T01.s_cds2903"/>
    <property type="gene ID" value="TuG1812S0002896800.01"/>
</dbReference>
<dbReference type="EnsemblPlants" id="TuG1812S0002896800.01.T01">
    <property type="protein sequence ID" value="TuG1812S0002896800.01.T01.s_cds2903"/>
    <property type="gene ID" value="TuG1812S0002896800.01"/>
</dbReference>
<reference evidence="2" key="2">
    <citation type="submission" date="2018-03" db="EMBL/GenBank/DDBJ databases">
        <title>The Triticum urartu genome reveals the dynamic nature of wheat genome evolution.</title>
        <authorList>
            <person name="Ling H."/>
            <person name="Ma B."/>
            <person name="Shi X."/>
            <person name="Liu H."/>
            <person name="Dong L."/>
            <person name="Sun H."/>
            <person name="Cao Y."/>
            <person name="Gao Q."/>
            <person name="Zheng S."/>
            <person name="Li Y."/>
            <person name="Yu Y."/>
            <person name="Du H."/>
            <person name="Qi M."/>
            <person name="Li Y."/>
            <person name="Yu H."/>
            <person name="Cui Y."/>
            <person name="Wang N."/>
            <person name="Chen C."/>
            <person name="Wu H."/>
            <person name="Zhao Y."/>
            <person name="Zhang J."/>
            <person name="Li Y."/>
            <person name="Zhou W."/>
            <person name="Zhang B."/>
            <person name="Hu W."/>
            <person name="Eijk M."/>
            <person name="Tang J."/>
            <person name="Witsenboer H."/>
            <person name="Zhao S."/>
            <person name="Li Z."/>
            <person name="Zhang A."/>
            <person name="Wang D."/>
            <person name="Liang C."/>
        </authorList>
    </citation>
    <scope>NUCLEOTIDE SEQUENCE [LARGE SCALE GENOMIC DNA]</scope>
    <source>
        <strain evidence="2">cv. G1812</strain>
    </source>
</reference>
<protein>
    <submittedName>
        <fullName evidence="2">Uncharacterized protein</fullName>
    </submittedName>
</protein>
<feature type="region of interest" description="Disordered" evidence="1">
    <location>
        <begin position="1"/>
        <end position="21"/>
    </location>
</feature>